<feature type="active site" description="Nucleophile" evidence="10">
    <location>
        <position position="210"/>
    </location>
</feature>
<dbReference type="GO" id="GO:0004042">
    <property type="term" value="F:L-glutamate N-acetyltransferase activity"/>
    <property type="evidence" value="ECO:0007669"/>
    <property type="project" value="UniProtKB-UniRule"/>
</dbReference>
<dbReference type="CDD" id="cd02152">
    <property type="entry name" value="OAT"/>
    <property type="match status" value="1"/>
</dbReference>
<keyword evidence="10" id="KW-0511">Multifunctional enzyme</keyword>
<evidence type="ECO:0000313" key="12">
    <source>
        <dbReference type="Proteomes" id="UP000225608"/>
    </source>
</evidence>
<name>A0A2D1TXL6_9ACTN</name>
<keyword evidence="5 10" id="KW-0055">Arginine biosynthesis</keyword>
<dbReference type="Proteomes" id="UP000225608">
    <property type="component" value="Chromosome"/>
</dbReference>
<dbReference type="Pfam" id="PF01960">
    <property type="entry name" value="ArgJ"/>
    <property type="match status" value="1"/>
</dbReference>
<comment type="catalytic activity">
    <reaction evidence="10">
        <text>L-glutamate + acetyl-CoA = N-acetyl-L-glutamate + CoA + H(+)</text>
        <dbReference type="Rhea" id="RHEA:24292"/>
        <dbReference type="ChEBI" id="CHEBI:15378"/>
        <dbReference type="ChEBI" id="CHEBI:29985"/>
        <dbReference type="ChEBI" id="CHEBI:44337"/>
        <dbReference type="ChEBI" id="CHEBI:57287"/>
        <dbReference type="ChEBI" id="CHEBI:57288"/>
        <dbReference type="EC" id="2.3.1.1"/>
    </reaction>
</comment>
<protein>
    <recommendedName>
        <fullName evidence="10">Arginine biosynthesis bifunctional protein ArgJ</fullName>
    </recommendedName>
    <domain>
        <recommendedName>
            <fullName evidence="10">Glutamate N-acetyltransferase</fullName>
            <ecNumber evidence="10">2.3.1.35</ecNumber>
        </recommendedName>
        <alternativeName>
            <fullName evidence="10">Ornithine acetyltransferase</fullName>
            <shortName evidence="10">OATase</shortName>
        </alternativeName>
        <alternativeName>
            <fullName evidence="10">Ornithine transacetylase</fullName>
        </alternativeName>
    </domain>
    <domain>
        <recommendedName>
            <fullName evidence="10">Amino-acid acetyltransferase</fullName>
            <ecNumber evidence="10">2.3.1.1</ecNumber>
        </recommendedName>
        <alternativeName>
            <fullName evidence="10">N-acetylglutamate synthase</fullName>
            <shortName evidence="10">AGSase</shortName>
        </alternativeName>
    </domain>
    <component>
        <recommendedName>
            <fullName evidence="10">Arginine biosynthesis bifunctional protein ArgJ alpha chain</fullName>
        </recommendedName>
    </component>
    <component>
        <recommendedName>
            <fullName evidence="10">Arginine biosynthesis bifunctional protein ArgJ beta chain</fullName>
        </recommendedName>
    </component>
</protein>
<dbReference type="AlphaFoldDB" id="A0A2D1TXL6"/>
<dbReference type="PANTHER" id="PTHR23100">
    <property type="entry name" value="ARGININE BIOSYNTHESIS BIFUNCTIONAL PROTEIN ARGJ"/>
    <property type="match status" value="1"/>
</dbReference>
<dbReference type="GO" id="GO:0005737">
    <property type="term" value="C:cytoplasm"/>
    <property type="evidence" value="ECO:0007669"/>
    <property type="project" value="UniProtKB-SubCell"/>
</dbReference>
<dbReference type="EMBL" id="CP024160">
    <property type="protein sequence ID" value="ATP54065.1"/>
    <property type="molecule type" value="Genomic_DNA"/>
</dbReference>
<dbReference type="SUPFAM" id="SSF56266">
    <property type="entry name" value="DmpA/ArgJ-like"/>
    <property type="match status" value="1"/>
</dbReference>
<dbReference type="EC" id="2.3.1.1" evidence="10"/>
<dbReference type="Gene3D" id="3.10.20.340">
    <property type="entry name" value="ArgJ beta chain, C-terminal domain"/>
    <property type="match status" value="1"/>
</dbReference>
<evidence type="ECO:0000256" key="7">
    <source>
        <dbReference type="ARBA" id="ARBA00022679"/>
    </source>
</evidence>
<comment type="subunit">
    <text evidence="3 10">Heterotetramer of two alpha and two beta chains.</text>
</comment>
<feature type="binding site" evidence="10">
    <location>
        <position position="298"/>
    </location>
    <ligand>
        <name>substrate</name>
    </ligand>
</feature>
<evidence type="ECO:0000256" key="10">
    <source>
        <dbReference type="HAMAP-Rule" id="MF_01106"/>
    </source>
</evidence>
<dbReference type="NCBIfam" id="NF003802">
    <property type="entry name" value="PRK05388.1"/>
    <property type="match status" value="1"/>
</dbReference>
<dbReference type="FunFam" id="3.60.70.12:FF:000001">
    <property type="entry name" value="Arginine biosynthesis bifunctional protein ArgJ, chloroplastic"/>
    <property type="match status" value="1"/>
</dbReference>
<dbReference type="FunFam" id="3.10.20.340:FF:000003">
    <property type="entry name" value="Arginine biosynthesis bifunctional protein ArgJ"/>
    <property type="match status" value="1"/>
</dbReference>
<reference evidence="11 12" key="1">
    <citation type="submission" date="2017-10" db="EMBL/GenBank/DDBJ databases">
        <title>Complete genome sequence of Collinsella aerofaciens isolated from the gut of a healthy adult Indian.</title>
        <authorList>
            <person name="Bag S."/>
            <person name="Ghosh T.S."/>
            <person name="Das B."/>
        </authorList>
    </citation>
    <scope>NUCLEOTIDE SEQUENCE [LARGE SCALE GENOMIC DNA]</scope>
    <source>
        <strain evidence="12">indica</strain>
    </source>
</reference>
<evidence type="ECO:0000256" key="4">
    <source>
        <dbReference type="ARBA" id="ARBA00022490"/>
    </source>
</evidence>
<dbReference type="PANTHER" id="PTHR23100:SF0">
    <property type="entry name" value="ARGININE BIOSYNTHESIS BIFUNCTIONAL PROTEIN ARGJ, MITOCHONDRIAL"/>
    <property type="match status" value="1"/>
</dbReference>
<dbReference type="HAMAP" id="MF_01106">
    <property type="entry name" value="ArgJ"/>
    <property type="match status" value="1"/>
</dbReference>
<evidence type="ECO:0000256" key="1">
    <source>
        <dbReference type="ARBA" id="ARBA00004496"/>
    </source>
</evidence>
<feature type="site" description="Involved in the stabilization of negative charge on the oxyanion by the formation of the oxyanion hole" evidence="10">
    <location>
        <position position="131"/>
    </location>
</feature>
<dbReference type="InterPro" id="IPR002813">
    <property type="entry name" value="Arg_biosynth_ArgJ"/>
</dbReference>
<dbReference type="UniPathway" id="UPA00068">
    <property type="reaction ID" value="UER00106"/>
</dbReference>
<keyword evidence="8 10" id="KW-0068">Autocatalytic cleavage</keyword>
<evidence type="ECO:0000313" key="11">
    <source>
        <dbReference type="EMBL" id="ATP54065.1"/>
    </source>
</evidence>
<dbReference type="GO" id="GO:0004358">
    <property type="term" value="F:L-glutamate N-acetyltransferase activity, acting on acetyl-L-ornithine as donor"/>
    <property type="evidence" value="ECO:0007669"/>
    <property type="project" value="UniProtKB-UniRule"/>
</dbReference>
<dbReference type="InterPro" id="IPR042195">
    <property type="entry name" value="ArgJ_beta_C"/>
</dbReference>
<evidence type="ECO:0000256" key="3">
    <source>
        <dbReference type="ARBA" id="ARBA00011475"/>
    </source>
</evidence>
<feature type="binding site" evidence="10">
    <location>
        <position position="420"/>
    </location>
    <ligand>
        <name>substrate</name>
    </ligand>
</feature>
<evidence type="ECO:0000256" key="8">
    <source>
        <dbReference type="ARBA" id="ARBA00022813"/>
    </source>
</evidence>
<keyword evidence="6 10" id="KW-0028">Amino-acid biosynthesis</keyword>
<feature type="chain" id="PRO_5023418975" description="Arginine biosynthesis bifunctional protein ArgJ alpha chain" evidence="10">
    <location>
        <begin position="1"/>
        <end position="209"/>
    </location>
</feature>
<dbReference type="GO" id="GO:0006526">
    <property type="term" value="P:L-arginine biosynthetic process"/>
    <property type="evidence" value="ECO:0007669"/>
    <property type="project" value="UniProtKB-UniRule"/>
</dbReference>
<comment type="function">
    <text evidence="10">Catalyzes two activities which are involved in the cyclic version of arginine biosynthesis: the synthesis of N-acetylglutamate from glutamate and acetyl-CoA as the acetyl donor, and of ornithine by transacetylation between N(2)-acetylornithine and glutamate.</text>
</comment>
<evidence type="ECO:0000256" key="6">
    <source>
        <dbReference type="ARBA" id="ARBA00022605"/>
    </source>
</evidence>
<dbReference type="KEGG" id="caer:CSV91_05640"/>
<dbReference type="Gene3D" id="3.60.70.12">
    <property type="entry name" value="L-amino peptidase D-ALA esterase/amidase"/>
    <property type="match status" value="1"/>
</dbReference>
<comment type="pathway">
    <text evidence="10">Amino-acid biosynthesis; L-arginine biosynthesis; L-ornithine and N-acetyl-L-glutamate from L-glutamate and N(2)-acetyl-L-ornithine (cyclic): step 1/1.</text>
</comment>
<feature type="binding site" evidence="10">
    <location>
        <position position="199"/>
    </location>
    <ligand>
        <name>substrate</name>
    </ligand>
</feature>
<accession>A0A2D1TXL6</accession>
<feature type="binding site" evidence="10">
    <location>
        <position position="425"/>
    </location>
    <ligand>
        <name>substrate</name>
    </ligand>
</feature>
<evidence type="ECO:0000256" key="5">
    <source>
        <dbReference type="ARBA" id="ARBA00022571"/>
    </source>
</evidence>
<keyword evidence="7 10" id="KW-0808">Transferase</keyword>
<keyword evidence="4 10" id="KW-0963">Cytoplasm</keyword>
<evidence type="ECO:0000256" key="9">
    <source>
        <dbReference type="ARBA" id="ARBA00023315"/>
    </source>
</evidence>
<feature type="chain" id="PRO_5023418974" description="Arginine biosynthesis bifunctional protein ArgJ beta chain" evidence="10">
    <location>
        <begin position="210"/>
        <end position="425"/>
    </location>
</feature>
<proteinExistence type="inferred from homology"/>
<feature type="binding site" evidence="10">
    <location>
        <position position="210"/>
    </location>
    <ligand>
        <name>substrate</name>
    </ligand>
</feature>
<comment type="similarity">
    <text evidence="2 10">Belongs to the ArgJ family.</text>
</comment>
<evidence type="ECO:0000256" key="2">
    <source>
        <dbReference type="ARBA" id="ARBA00006774"/>
    </source>
</evidence>
<dbReference type="GO" id="GO:0006592">
    <property type="term" value="P:ornithine biosynthetic process"/>
    <property type="evidence" value="ECO:0007669"/>
    <property type="project" value="TreeGrafter"/>
</dbReference>
<organism evidence="11 12">
    <name type="scientific">Collinsella aerofaciens</name>
    <dbReference type="NCBI Taxonomy" id="74426"/>
    <lineage>
        <taxon>Bacteria</taxon>
        <taxon>Bacillati</taxon>
        <taxon>Actinomycetota</taxon>
        <taxon>Coriobacteriia</taxon>
        <taxon>Coriobacteriales</taxon>
        <taxon>Coriobacteriaceae</taxon>
        <taxon>Collinsella</taxon>
    </lineage>
</organism>
<gene>
    <name evidence="10" type="primary">argJ</name>
    <name evidence="11" type="ORF">CSV91_05640</name>
</gene>
<sequence>MKTMNTELFDIKIRAVEGGVTAAAGFKAAGIHAGFRKNPERLDYALVVPDKPCPGAGVFTTNRFCAAPVQVSRANLGGADKGYGIIAGVSVNSGNANAATGETGLACARETCSIASQVIGCEPQQILVASTGVIGQILPIDTFETAIPAAYEALSAHGGADAARAIMTTDTHSKEYAVSYVSEAAGHAGNVYTVGGMCKGSGMIMPNMATMIAVITTDAPVEPAALHALLLSTVKQTFNKVTVDSDTSTNDTCIMLASGVAATDAEPIVEGSDAFDELAFAVHEVCESLARNIAADGEGASKLVTVNVTGAVNDEEADIAARAVANSPLVKTCIAGHDCNWGRVAMALGKCGVKFNQEDVSIDMMGMPVCRDGLTVPFDEDEALRRFEASEIVISADLGAGDAATTVWTCDLTHEYISINGDYRS</sequence>
<keyword evidence="9 10" id="KW-0012">Acyltransferase</keyword>
<dbReference type="NCBIfam" id="TIGR00120">
    <property type="entry name" value="ArgJ"/>
    <property type="match status" value="1"/>
</dbReference>
<dbReference type="InterPro" id="IPR016117">
    <property type="entry name" value="ArgJ-like_dom_sf"/>
</dbReference>
<feature type="binding site" evidence="10">
    <location>
        <position position="168"/>
    </location>
    <ligand>
        <name>substrate</name>
    </ligand>
</feature>
<comment type="pathway">
    <text evidence="10">Amino-acid biosynthesis; L-arginine biosynthesis; N(2)-acetyl-L-ornithine from L-glutamate: step 1/4.</text>
</comment>
<comment type="subcellular location">
    <subcellularLocation>
        <location evidence="1 10">Cytoplasm</location>
    </subcellularLocation>
</comment>
<feature type="site" description="Involved in the stabilization of negative charge on the oxyanion by the formation of the oxyanion hole" evidence="10">
    <location>
        <position position="132"/>
    </location>
</feature>
<feature type="site" description="Cleavage; by autolysis" evidence="10">
    <location>
        <begin position="209"/>
        <end position="210"/>
    </location>
</feature>
<dbReference type="EC" id="2.3.1.35" evidence="10"/>
<comment type="catalytic activity">
    <reaction evidence="10">
        <text>N(2)-acetyl-L-ornithine + L-glutamate = N-acetyl-L-glutamate + L-ornithine</text>
        <dbReference type="Rhea" id="RHEA:15349"/>
        <dbReference type="ChEBI" id="CHEBI:29985"/>
        <dbReference type="ChEBI" id="CHEBI:44337"/>
        <dbReference type="ChEBI" id="CHEBI:46911"/>
        <dbReference type="ChEBI" id="CHEBI:57805"/>
        <dbReference type="EC" id="2.3.1.35"/>
    </reaction>
</comment>